<dbReference type="PATRIC" id="fig|632772.20.peg.8397"/>
<sequence>MFEPKELTAMNHEPMTQERREAFWRKYRWTPDLLPEQRKAIEQVWTDEKIEEAEALGF</sequence>
<reference evidence="1 2" key="1">
    <citation type="journal article" date="2005" name="J. Biosci. Bioeng.">
        <title>Isolation and characterization of benzene-tolerant Rhodococcus opacus strains.</title>
        <authorList>
            <person name="Na K.S."/>
            <person name="Kuroda A."/>
            <person name="Takiguchi N."/>
            <person name="Ikeda T."/>
            <person name="Ohtake H."/>
            <person name="Kato J."/>
        </authorList>
    </citation>
    <scope>NUCLEOTIDE SEQUENCE [LARGE SCALE GENOMIC DNA]</scope>
    <source>
        <strain evidence="1 2">B4</strain>
        <plasmid evidence="1">pROB02</plasmid>
    </source>
</reference>
<evidence type="ECO:0000313" key="1">
    <source>
        <dbReference type="EMBL" id="BAH47036.1"/>
    </source>
</evidence>
<proteinExistence type="predicted"/>
<reference evidence="1 2" key="2">
    <citation type="submission" date="2009-03" db="EMBL/GenBank/DDBJ databases">
        <title>Comparison of the complete genome sequences of Rhodococcus erythropolis PR4 and Rhodococcus opacus B4.</title>
        <authorList>
            <person name="Takarada H."/>
            <person name="Sekine M."/>
            <person name="Hosoyama A."/>
            <person name="Yamada R."/>
            <person name="Fujisawa T."/>
            <person name="Omata S."/>
            <person name="Shimizu A."/>
            <person name="Tsukatani N."/>
            <person name="Tanikawa S."/>
            <person name="Fujita N."/>
            <person name="Harayama S."/>
        </authorList>
    </citation>
    <scope>NUCLEOTIDE SEQUENCE [LARGE SCALE GENOMIC DNA]</scope>
    <source>
        <strain evidence="1 2">B4</strain>
        <plasmid evidence="1 2">pROB02</plasmid>
    </source>
</reference>
<name>C1BDI3_RHOOB</name>
<dbReference type="HOGENOM" id="CLU_3122116_0_0_11"/>
<geneLocation type="plasmid" evidence="1 2">
    <name>pROB02</name>
</geneLocation>
<organism evidence="1 2">
    <name type="scientific">Rhodococcus opacus (strain B4)</name>
    <dbReference type="NCBI Taxonomy" id="632772"/>
    <lineage>
        <taxon>Bacteria</taxon>
        <taxon>Bacillati</taxon>
        <taxon>Actinomycetota</taxon>
        <taxon>Actinomycetes</taxon>
        <taxon>Mycobacteriales</taxon>
        <taxon>Nocardiaceae</taxon>
        <taxon>Rhodococcus</taxon>
    </lineage>
</organism>
<dbReference type="AlphaFoldDB" id="C1BDI3"/>
<evidence type="ECO:0000313" key="2">
    <source>
        <dbReference type="Proteomes" id="UP000002212"/>
    </source>
</evidence>
<protein>
    <submittedName>
        <fullName evidence="1">Uncharacterized protein</fullName>
    </submittedName>
</protein>
<dbReference type="EMBL" id="AP011117">
    <property type="protein sequence ID" value="BAH47036.1"/>
    <property type="molecule type" value="Genomic_DNA"/>
</dbReference>
<dbReference type="RefSeq" id="WP_012687076.1">
    <property type="nucleotide sequence ID" value="NC_012521.1"/>
</dbReference>
<keyword evidence="1" id="KW-0614">Plasmid</keyword>
<gene>
    <name evidence="1" type="ordered locus">ROP_pROB02-00230</name>
</gene>
<accession>C1BDI3</accession>
<dbReference type="Proteomes" id="UP000002212">
    <property type="component" value="Plasmid pROB02"/>
</dbReference>
<dbReference type="KEGG" id="rop:ROP_pROB02-00230"/>